<keyword evidence="2" id="KW-1185">Reference proteome</keyword>
<organism evidence="1 2">
    <name type="scientific">Catalinimonas alkaloidigena</name>
    <dbReference type="NCBI Taxonomy" id="1075417"/>
    <lineage>
        <taxon>Bacteria</taxon>
        <taxon>Pseudomonadati</taxon>
        <taxon>Bacteroidota</taxon>
        <taxon>Cytophagia</taxon>
        <taxon>Cytophagales</taxon>
        <taxon>Catalimonadaceae</taxon>
        <taxon>Catalinimonas</taxon>
    </lineage>
</organism>
<accession>A0A1G9W3V6</accession>
<sequence length="45" mass="4814">MILTISGRLPGLCLNISKPGITLTEFIEPGALELGDILTYPHYAA</sequence>
<dbReference type="EMBL" id="FNFO01000033">
    <property type="protein sequence ID" value="SDM79214.1"/>
    <property type="molecule type" value="Genomic_DNA"/>
</dbReference>
<protein>
    <submittedName>
        <fullName evidence="1">Uncharacterized protein</fullName>
    </submittedName>
</protein>
<gene>
    <name evidence="1" type="ORF">SAMN05421823_1333</name>
</gene>
<proteinExistence type="predicted"/>
<evidence type="ECO:0000313" key="1">
    <source>
        <dbReference type="EMBL" id="SDM79214.1"/>
    </source>
</evidence>
<evidence type="ECO:0000313" key="2">
    <source>
        <dbReference type="Proteomes" id="UP000198510"/>
    </source>
</evidence>
<reference evidence="1 2" key="1">
    <citation type="submission" date="2016-10" db="EMBL/GenBank/DDBJ databases">
        <authorList>
            <person name="de Groot N.N."/>
        </authorList>
    </citation>
    <scope>NUCLEOTIDE SEQUENCE [LARGE SCALE GENOMIC DNA]</scope>
    <source>
        <strain evidence="1 2">DSM 25186</strain>
    </source>
</reference>
<dbReference type="AlphaFoldDB" id="A0A1G9W3V6"/>
<name>A0A1G9W3V6_9BACT</name>
<dbReference type="Proteomes" id="UP000198510">
    <property type="component" value="Unassembled WGS sequence"/>
</dbReference>